<dbReference type="KEGG" id="tpol:Mal48_35740"/>
<evidence type="ECO:0000256" key="3">
    <source>
        <dbReference type="PROSITE-ProRule" id="PRU00221"/>
    </source>
</evidence>
<feature type="repeat" description="WD" evidence="3">
    <location>
        <begin position="811"/>
        <end position="852"/>
    </location>
</feature>
<dbReference type="SMART" id="SM00320">
    <property type="entry name" value="WD40"/>
    <property type="match status" value="13"/>
</dbReference>
<name>A0A517QRQ2_9PLAN</name>
<dbReference type="PRINTS" id="PR00320">
    <property type="entry name" value="GPROTEINBRPT"/>
</dbReference>
<dbReference type="RefSeq" id="WP_197441769.1">
    <property type="nucleotide sequence ID" value="NZ_CP036267.1"/>
</dbReference>
<reference evidence="7 8" key="1">
    <citation type="submission" date="2019-02" db="EMBL/GenBank/DDBJ databases">
        <title>Deep-cultivation of Planctomycetes and their phenomic and genomic characterization uncovers novel biology.</title>
        <authorList>
            <person name="Wiegand S."/>
            <person name="Jogler M."/>
            <person name="Boedeker C."/>
            <person name="Pinto D."/>
            <person name="Vollmers J."/>
            <person name="Rivas-Marin E."/>
            <person name="Kohn T."/>
            <person name="Peeters S.H."/>
            <person name="Heuer A."/>
            <person name="Rast P."/>
            <person name="Oberbeckmann S."/>
            <person name="Bunk B."/>
            <person name="Jeske O."/>
            <person name="Meyerdierks A."/>
            <person name="Storesund J.E."/>
            <person name="Kallscheuer N."/>
            <person name="Luecker S."/>
            <person name="Lage O.M."/>
            <person name="Pohl T."/>
            <person name="Merkel B.J."/>
            <person name="Hornburger P."/>
            <person name="Mueller R.-W."/>
            <person name="Bruemmer F."/>
            <person name="Labrenz M."/>
            <person name="Spormann A.M."/>
            <person name="Op den Camp H."/>
            <person name="Overmann J."/>
            <person name="Amann R."/>
            <person name="Jetten M.S.M."/>
            <person name="Mascher T."/>
            <person name="Medema M.H."/>
            <person name="Devos D.P."/>
            <person name="Kaster A.-K."/>
            <person name="Ovreas L."/>
            <person name="Rohde M."/>
            <person name="Galperin M.Y."/>
            <person name="Jogler C."/>
        </authorList>
    </citation>
    <scope>NUCLEOTIDE SEQUENCE [LARGE SCALE GENOMIC DNA]</scope>
    <source>
        <strain evidence="7 8">Mal48</strain>
    </source>
</reference>
<dbReference type="InterPro" id="IPR015943">
    <property type="entry name" value="WD40/YVTN_repeat-like_dom_sf"/>
</dbReference>
<evidence type="ECO:0000259" key="6">
    <source>
        <dbReference type="Pfam" id="PF07635"/>
    </source>
</evidence>
<dbReference type="CDD" id="cd00200">
    <property type="entry name" value="WD40"/>
    <property type="match status" value="1"/>
</dbReference>
<evidence type="ECO:0000313" key="8">
    <source>
        <dbReference type="Proteomes" id="UP000315724"/>
    </source>
</evidence>
<dbReference type="Gene3D" id="2.130.10.10">
    <property type="entry name" value="YVTN repeat-like/Quinoprotein amine dehydrogenase"/>
    <property type="match status" value="4"/>
</dbReference>
<sequence precursor="true">MRIALCLIVLLTICSTSFADETIKPADPKLGRAVDFYQDVYPILQSKCLACHSGALKENDLALESAESILKGGASGESVVPGKPEESYMYLVAARIDEPVMPPLPNKVQAKALTPKELGILKQWITEGAKAGERQVDNSIAWQPVPESYKAVYSLALGPDNRFVYAGRGNRIFVYDVYSGEEVARMSDPGLLALREGDQPIYGAGVAHRDFVHSLAISPNGQTLASGGYRNVKLWNREAPAPLGNLDLPAKVKATAVDTTGNWAAFLLEDNRIQLWNLTNGQPGLVIAADDQVLHSIAFGPEGKTVLSGTESGTIRISKIADGTTTLGLKTPSAIHAIASIGEPAQIVTANLDHVARIWNWADAQKPVAEGAEAPKPALELKGHTQPITAIEVFGERKEVVTGSKDATVRVWNLADGKGLFNQNIGGPVTAVAMSSDGQFIAGSGENKIARIWDRKGTKLGDVQGTQVLTRDLQQKTDDQTVAKAQFALADKALKDAEKDKTQREESLKSANEQKEKVTKELAEAEKKATEAKAKLDEATKLLAEKPEDAALKKAKEAAEKAYQPLEDARKKAMDAVTSATRAIELSTQSVETAKKTVQAKTQAKTDADKKQKAADAELAKVKDLVTKANQVMASVHFSPNGKVLYTSGVGQPIQLWNVPDGKAIGVTAVPVEQVAKTLLTPTGAMIVLNAENKVSSWDISPRWSLAATLGPDPANALDTSKSKFEDRVTALAFSPDGTLLATGGGEPSRNGELMLWNVESHQLVRQIPDAHSDTISDIEFSRDGQFIVTGASDKFVKVFKVADGSHLRSYEGHTDHVLGVAFKEDQSSLASAGADNAIKIWNVETGEQRRTISNYGKQVTSVDFVGVTDNIISSGGDKGVKYHTAANGRNYRSFAGNNDFVYVALSTGDESLVIAAGEDGVVRVWNGKDGKLIVSFAAPEVKTETAQR</sequence>
<feature type="repeat" description="WD" evidence="3">
    <location>
        <begin position="769"/>
        <end position="810"/>
    </location>
</feature>
<dbReference type="InterPro" id="IPR019775">
    <property type="entry name" value="WD40_repeat_CS"/>
</dbReference>
<dbReference type="InterPro" id="IPR001680">
    <property type="entry name" value="WD40_rpt"/>
</dbReference>
<evidence type="ECO:0000256" key="2">
    <source>
        <dbReference type="ARBA" id="ARBA00022737"/>
    </source>
</evidence>
<dbReference type="SUPFAM" id="SSF50998">
    <property type="entry name" value="Quinoprotein alcohol dehydrogenase-like"/>
    <property type="match status" value="2"/>
</dbReference>
<dbReference type="PANTHER" id="PTHR22847">
    <property type="entry name" value="WD40 REPEAT PROTEIN"/>
    <property type="match status" value="1"/>
</dbReference>
<dbReference type="InterPro" id="IPR011429">
    <property type="entry name" value="Cyt_c_Planctomycete-type"/>
</dbReference>
<dbReference type="InterPro" id="IPR020472">
    <property type="entry name" value="WD40_PAC1"/>
</dbReference>
<keyword evidence="1 3" id="KW-0853">WD repeat</keyword>
<evidence type="ECO:0000256" key="5">
    <source>
        <dbReference type="SAM" id="SignalP"/>
    </source>
</evidence>
<gene>
    <name evidence="7" type="primary">smc_6</name>
    <name evidence="7" type="ORF">Mal48_35740</name>
</gene>
<dbReference type="InterPro" id="IPR011047">
    <property type="entry name" value="Quinoprotein_ADH-like_sf"/>
</dbReference>
<dbReference type="AlphaFoldDB" id="A0A517QRQ2"/>
<feature type="domain" description="Cytochrome C Planctomycete-type" evidence="6">
    <location>
        <begin position="48"/>
        <end position="103"/>
    </location>
</feature>
<protein>
    <submittedName>
        <fullName evidence="7">Chromosome partition protein Smc</fullName>
    </submittedName>
</protein>
<keyword evidence="2" id="KW-0677">Repeat</keyword>
<dbReference type="EMBL" id="CP036267">
    <property type="protein sequence ID" value="QDT34314.1"/>
    <property type="molecule type" value="Genomic_DNA"/>
</dbReference>
<feature type="repeat" description="WD" evidence="3">
    <location>
        <begin position="626"/>
        <end position="667"/>
    </location>
</feature>
<dbReference type="PROSITE" id="PS50082">
    <property type="entry name" value="WD_REPEATS_2"/>
    <property type="match status" value="5"/>
</dbReference>
<organism evidence="7 8">
    <name type="scientific">Thalassoglobus polymorphus</name>
    <dbReference type="NCBI Taxonomy" id="2527994"/>
    <lineage>
        <taxon>Bacteria</taxon>
        <taxon>Pseudomonadati</taxon>
        <taxon>Planctomycetota</taxon>
        <taxon>Planctomycetia</taxon>
        <taxon>Planctomycetales</taxon>
        <taxon>Planctomycetaceae</taxon>
        <taxon>Thalassoglobus</taxon>
    </lineage>
</organism>
<feature type="repeat" description="WD" evidence="3">
    <location>
        <begin position="895"/>
        <end position="936"/>
    </location>
</feature>
<keyword evidence="5" id="KW-0732">Signal</keyword>
<feature type="signal peptide" evidence="5">
    <location>
        <begin position="1"/>
        <end position="19"/>
    </location>
</feature>
<dbReference type="PROSITE" id="PS50294">
    <property type="entry name" value="WD_REPEATS_REGION"/>
    <property type="match status" value="3"/>
</dbReference>
<feature type="chain" id="PRO_5021775628" evidence="5">
    <location>
        <begin position="20"/>
        <end position="949"/>
    </location>
</feature>
<dbReference type="PROSITE" id="PS00678">
    <property type="entry name" value="WD_REPEATS_1"/>
    <property type="match status" value="2"/>
</dbReference>
<feature type="repeat" description="WD" evidence="3">
    <location>
        <begin position="381"/>
        <end position="422"/>
    </location>
</feature>
<dbReference type="Pfam" id="PF00400">
    <property type="entry name" value="WD40"/>
    <property type="match status" value="7"/>
</dbReference>
<evidence type="ECO:0000256" key="4">
    <source>
        <dbReference type="SAM" id="MobiDB-lite"/>
    </source>
</evidence>
<feature type="region of interest" description="Disordered" evidence="4">
    <location>
        <begin position="498"/>
        <end position="524"/>
    </location>
</feature>
<accession>A0A517QRQ2</accession>
<evidence type="ECO:0000313" key="7">
    <source>
        <dbReference type="EMBL" id="QDT34314.1"/>
    </source>
</evidence>
<evidence type="ECO:0000256" key="1">
    <source>
        <dbReference type="ARBA" id="ARBA00022574"/>
    </source>
</evidence>
<keyword evidence="8" id="KW-1185">Reference proteome</keyword>
<dbReference type="Pfam" id="PF07635">
    <property type="entry name" value="PSCyt1"/>
    <property type="match status" value="1"/>
</dbReference>
<proteinExistence type="predicted"/>
<dbReference type="PANTHER" id="PTHR22847:SF637">
    <property type="entry name" value="WD REPEAT DOMAIN 5B"/>
    <property type="match status" value="1"/>
</dbReference>
<dbReference type="Proteomes" id="UP000315724">
    <property type="component" value="Chromosome"/>
</dbReference>